<accession>A0A498RBJ9</accession>
<dbReference type="Gene3D" id="3.30.565.10">
    <property type="entry name" value="Histidine kinase-like ATPase, C-terminal domain"/>
    <property type="match status" value="1"/>
</dbReference>
<dbReference type="PANTHER" id="PTHR35526">
    <property type="entry name" value="ANTI-SIGMA-F FACTOR RSBW-RELATED"/>
    <property type="match status" value="1"/>
</dbReference>
<proteinExistence type="predicted"/>
<gene>
    <name evidence="3" type="ORF">LUCI_4112</name>
</gene>
<feature type="domain" description="Histidine kinase/HSP90-like ATPase" evidence="2">
    <location>
        <begin position="34"/>
        <end position="123"/>
    </location>
</feature>
<dbReference type="Proteomes" id="UP000277811">
    <property type="component" value="Unassembled WGS sequence"/>
</dbReference>
<reference evidence="3 4" key="1">
    <citation type="submission" date="2018-06" db="EMBL/GenBank/DDBJ databases">
        <authorList>
            <person name="Strepis N."/>
        </authorList>
    </citation>
    <scope>NUCLEOTIDE SEQUENCE [LARGE SCALE GENOMIC DNA]</scope>
    <source>
        <strain evidence="3">LUCI</strain>
    </source>
</reference>
<dbReference type="PANTHER" id="PTHR35526:SF3">
    <property type="entry name" value="ANTI-SIGMA-F FACTOR RSBW"/>
    <property type="match status" value="1"/>
</dbReference>
<dbReference type="InterPro" id="IPR003594">
    <property type="entry name" value="HATPase_dom"/>
</dbReference>
<evidence type="ECO:0000313" key="4">
    <source>
        <dbReference type="Proteomes" id="UP000277811"/>
    </source>
</evidence>
<evidence type="ECO:0000256" key="1">
    <source>
        <dbReference type="ARBA" id="ARBA00022527"/>
    </source>
</evidence>
<dbReference type="GO" id="GO:0004674">
    <property type="term" value="F:protein serine/threonine kinase activity"/>
    <property type="evidence" value="ECO:0007669"/>
    <property type="project" value="UniProtKB-KW"/>
</dbReference>
<evidence type="ECO:0000259" key="2">
    <source>
        <dbReference type="Pfam" id="PF13581"/>
    </source>
</evidence>
<dbReference type="InterPro" id="IPR036890">
    <property type="entry name" value="HATPase_C_sf"/>
</dbReference>
<keyword evidence="1" id="KW-0808">Transferase</keyword>
<keyword evidence="1" id="KW-0418">Kinase</keyword>
<dbReference type="CDD" id="cd16936">
    <property type="entry name" value="HATPase_RsbW-like"/>
    <property type="match status" value="1"/>
</dbReference>
<sequence length="127" mass="14587">MKEYEFSSLPEFAALRDRIRNDVQELCPEEGGYLFLVVNEAVNNALFHGNQEDPAKKVWVRLVKSPADICIIVRDEGTGYNPERLEKEEISAWAERGRGLDIIRLYVDSVSFNQQGNEIVIRKRTVC</sequence>
<dbReference type="OrthoDB" id="9767435at2"/>
<organism evidence="3 4">
    <name type="scientific">Lucifera butyrica</name>
    <dbReference type="NCBI Taxonomy" id="1351585"/>
    <lineage>
        <taxon>Bacteria</taxon>
        <taxon>Bacillati</taxon>
        <taxon>Bacillota</taxon>
        <taxon>Negativicutes</taxon>
        <taxon>Veillonellales</taxon>
        <taxon>Veillonellaceae</taxon>
        <taxon>Lucifera</taxon>
    </lineage>
</organism>
<keyword evidence="4" id="KW-1185">Reference proteome</keyword>
<dbReference type="InterPro" id="IPR050267">
    <property type="entry name" value="Anti-sigma-factor_SerPK"/>
</dbReference>
<dbReference type="AlphaFoldDB" id="A0A498RBJ9"/>
<name>A0A498RBJ9_9FIRM</name>
<evidence type="ECO:0000313" key="3">
    <source>
        <dbReference type="EMBL" id="VBB08831.1"/>
    </source>
</evidence>
<protein>
    <recommendedName>
        <fullName evidence="2">Histidine kinase/HSP90-like ATPase domain-containing protein</fullName>
    </recommendedName>
</protein>
<dbReference type="RefSeq" id="WP_122629677.1">
    <property type="nucleotide sequence ID" value="NZ_UPPP01000098.1"/>
</dbReference>
<dbReference type="Pfam" id="PF13581">
    <property type="entry name" value="HATPase_c_2"/>
    <property type="match status" value="1"/>
</dbReference>
<keyword evidence="1" id="KW-0723">Serine/threonine-protein kinase</keyword>
<dbReference type="SUPFAM" id="SSF55874">
    <property type="entry name" value="ATPase domain of HSP90 chaperone/DNA topoisomerase II/histidine kinase"/>
    <property type="match status" value="1"/>
</dbReference>
<dbReference type="EMBL" id="UPPP01000098">
    <property type="protein sequence ID" value="VBB08831.1"/>
    <property type="molecule type" value="Genomic_DNA"/>
</dbReference>